<evidence type="ECO:0000313" key="2">
    <source>
        <dbReference type="Proteomes" id="UP000515162"/>
    </source>
</evidence>
<dbReference type="GO" id="GO:0016020">
    <property type="term" value="C:membrane"/>
    <property type="evidence" value="ECO:0007669"/>
    <property type="project" value="InterPro"/>
</dbReference>
<accession>A0A6P8KRY2</accession>
<dbReference type="InterPro" id="IPR008952">
    <property type="entry name" value="Tetraspanin_EC2_sf"/>
</dbReference>
<feature type="transmembrane region" description="Helical" evidence="1">
    <location>
        <begin position="12"/>
        <end position="32"/>
    </location>
</feature>
<keyword evidence="2" id="KW-1185">Reference proteome</keyword>
<protein>
    <submittedName>
        <fullName evidence="3">Uncharacterized protein LOC117150290 isoform X1</fullName>
    </submittedName>
</protein>
<name>A0A6P8KRY2_DROMA</name>
<feature type="transmembrane region" description="Helical" evidence="1">
    <location>
        <begin position="72"/>
        <end position="92"/>
    </location>
</feature>
<keyword evidence="1" id="KW-1133">Transmembrane helix</keyword>
<sequence length="233" mass="26438">MVEGMIKKLTAILFGLVLAVLFRVIIPFTLRLKSAEITINVLNCFNFLTSTVSIILCLNLVSLYLANLRDDWLVLGLIPLQILVLHWTYFAISKQLEAMNMSYSTFADSLNLKWLAYSNFNKTDWPSVENAVLCCGLEGPRSYMDYLQGVPTHCYHPDLITQGCSDFVKNIFMPMQQISKLLLRLAIFVELVILLTLAATLLKKCISLIGERKHKRIITQGLAVLIDLFKNTF</sequence>
<reference evidence="3" key="1">
    <citation type="submission" date="2025-08" db="UniProtKB">
        <authorList>
            <consortium name="RefSeq"/>
        </authorList>
    </citation>
    <scope>IDENTIFICATION</scope>
    <source>
        <strain evidence="3">Mau12</strain>
        <tissue evidence="3">Whole Body</tissue>
    </source>
</reference>
<dbReference type="SUPFAM" id="SSF48652">
    <property type="entry name" value="Tetraspanin"/>
    <property type="match status" value="1"/>
</dbReference>
<dbReference type="GeneID" id="117150290"/>
<dbReference type="AlphaFoldDB" id="A0A6P8KRY2"/>
<gene>
    <name evidence="3" type="primary">LOC117150290</name>
</gene>
<keyword evidence="1" id="KW-0812">Transmembrane</keyword>
<dbReference type="RefSeq" id="XP_033173000.1">
    <property type="nucleotide sequence ID" value="XM_033317109.1"/>
</dbReference>
<keyword evidence="1" id="KW-0472">Membrane</keyword>
<dbReference type="Proteomes" id="UP000515162">
    <property type="component" value="Chromosome 2L"/>
</dbReference>
<organism evidence="2 3">
    <name type="scientific">Drosophila mauritiana</name>
    <name type="common">Fruit fly</name>
    <dbReference type="NCBI Taxonomy" id="7226"/>
    <lineage>
        <taxon>Eukaryota</taxon>
        <taxon>Metazoa</taxon>
        <taxon>Ecdysozoa</taxon>
        <taxon>Arthropoda</taxon>
        <taxon>Hexapoda</taxon>
        <taxon>Insecta</taxon>
        <taxon>Pterygota</taxon>
        <taxon>Neoptera</taxon>
        <taxon>Endopterygota</taxon>
        <taxon>Diptera</taxon>
        <taxon>Brachycera</taxon>
        <taxon>Muscomorpha</taxon>
        <taxon>Ephydroidea</taxon>
        <taxon>Drosophilidae</taxon>
        <taxon>Drosophila</taxon>
        <taxon>Sophophora</taxon>
    </lineage>
</organism>
<evidence type="ECO:0000313" key="3">
    <source>
        <dbReference type="RefSeq" id="XP_033173000.1"/>
    </source>
</evidence>
<feature type="transmembrane region" description="Helical" evidence="1">
    <location>
        <begin position="181"/>
        <end position="202"/>
    </location>
</feature>
<feature type="transmembrane region" description="Helical" evidence="1">
    <location>
        <begin position="44"/>
        <end position="66"/>
    </location>
</feature>
<evidence type="ECO:0000256" key="1">
    <source>
        <dbReference type="SAM" id="Phobius"/>
    </source>
</evidence>
<proteinExistence type="predicted"/>